<reference evidence="8" key="1">
    <citation type="submission" date="2019-10" db="EMBL/GenBank/DDBJ databases">
        <authorList>
            <person name="Zhang R."/>
            <person name="Pan Y."/>
            <person name="Wang J."/>
            <person name="Ma R."/>
            <person name="Yu S."/>
        </authorList>
    </citation>
    <scope>NUCLEOTIDE SEQUENCE</scope>
    <source>
        <strain evidence="8">LA-IB0</strain>
        <tissue evidence="8">Leaf</tissue>
    </source>
</reference>
<dbReference type="PANTHER" id="PTHR31674">
    <property type="entry name" value="B3 DOMAIN-CONTAINING PROTEIN REM-LIKE 3-RELATED"/>
    <property type="match status" value="1"/>
</dbReference>
<keyword evidence="3" id="KW-0805">Transcription regulation</keyword>
<accession>A0AAV6Y2N2</accession>
<protein>
    <recommendedName>
        <fullName evidence="7">TF-B3 domain-containing protein</fullName>
    </recommendedName>
</protein>
<dbReference type="InterPro" id="IPR015300">
    <property type="entry name" value="DNA-bd_pseudobarrel_sf"/>
</dbReference>
<dbReference type="GO" id="GO:0003677">
    <property type="term" value="F:DNA binding"/>
    <property type="evidence" value="ECO:0007669"/>
    <property type="project" value="UniProtKB-KW"/>
</dbReference>
<evidence type="ECO:0000256" key="4">
    <source>
        <dbReference type="ARBA" id="ARBA00023125"/>
    </source>
</evidence>
<feature type="domain" description="TF-B3" evidence="7">
    <location>
        <begin position="5"/>
        <end position="98"/>
    </location>
</feature>
<evidence type="ECO:0000256" key="2">
    <source>
        <dbReference type="ARBA" id="ARBA00022737"/>
    </source>
</evidence>
<keyword evidence="2" id="KW-0677">Repeat</keyword>
<evidence type="ECO:0000313" key="9">
    <source>
        <dbReference type="Proteomes" id="UP000826271"/>
    </source>
</evidence>
<name>A0AAV6Y2N2_9LAMI</name>
<feature type="domain" description="TF-B3" evidence="7">
    <location>
        <begin position="148"/>
        <end position="250"/>
    </location>
</feature>
<keyword evidence="6" id="KW-0539">Nucleus</keyword>
<dbReference type="PANTHER" id="PTHR31674:SF62">
    <property type="entry name" value="B3 DOMAIN-CONTAINING PROTEIN REM14-RELATED"/>
    <property type="match status" value="1"/>
</dbReference>
<dbReference type="InterPro" id="IPR003340">
    <property type="entry name" value="B3_DNA-bd"/>
</dbReference>
<evidence type="ECO:0000256" key="1">
    <source>
        <dbReference type="ARBA" id="ARBA00004123"/>
    </source>
</evidence>
<evidence type="ECO:0000313" key="8">
    <source>
        <dbReference type="EMBL" id="KAG8388753.1"/>
    </source>
</evidence>
<gene>
    <name evidence="8" type="ORF">BUALT_Bualt02G0158100</name>
</gene>
<evidence type="ECO:0000256" key="6">
    <source>
        <dbReference type="ARBA" id="ARBA00023242"/>
    </source>
</evidence>
<dbReference type="CDD" id="cd10017">
    <property type="entry name" value="B3_DNA"/>
    <property type="match status" value="2"/>
</dbReference>
<evidence type="ECO:0000259" key="7">
    <source>
        <dbReference type="PROSITE" id="PS50863"/>
    </source>
</evidence>
<dbReference type="InterPro" id="IPR039218">
    <property type="entry name" value="REM_fam"/>
</dbReference>
<proteinExistence type="predicted"/>
<dbReference type="GO" id="GO:0005634">
    <property type="term" value="C:nucleus"/>
    <property type="evidence" value="ECO:0007669"/>
    <property type="project" value="UniProtKB-SubCell"/>
</dbReference>
<comment type="caution">
    <text evidence="8">The sequence shown here is derived from an EMBL/GenBank/DDBJ whole genome shotgun (WGS) entry which is preliminary data.</text>
</comment>
<keyword evidence="5" id="KW-0804">Transcription</keyword>
<evidence type="ECO:0000256" key="5">
    <source>
        <dbReference type="ARBA" id="ARBA00023163"/>
    </source>
</evidence>
<dbReference type="SMART" id="SM01019">
    <property type="entry name" value="B3"/>
    <property type="match status" value="2"/>
</dbReference>
<dbReference type="Proteomes" id="UP000826271">
    <property type="component" value="Unassembled WGS sequence"/>
</dbReference>
<organism evidence="8 9">
    <name type="scientific">Buddleja alternifolia</name>
    <dbReference type="NCBI Taxonomy" id="168488"/>
    <lineage>
        <taxon>Eukaryota</taxon>
        <taxon>Viridiplantae</taxon>
        <taxon>Streptophyta</taxon>
        <taxon>Embryophyta</taxon>
        <taxon>Tracheophyta</taxon>
        <taxon>Spermatophyta</taxon>
        <taxon>Magnoliopsida</taxon>
        <taxon>eudicotyledons</taxon>
        <taxon>Gunneridae</taxon>
        <taxon>Pentapetalae</taxon>
        <taxon>asterids</taxon>
        <taxon>lamiids</taxon>
        <taxon>Lamiales</taxon>
        <taxon>Scrophulariaceae</taxon>
        <taxon>Buddlejeae</taxon>
        <taxon>Buddleja</taxon>
    </lineage>
</organism>
<comment type="subcellular location">
    <subcellularLocation>
        <location evidence="1">Nucleus</location>
    </subcellularLocation>
</comment>
<sequence length="251" mass="29463">MEATNRRFFKFMMPGFHQKLNLPPAFCEKLKDENSKRAIINSCRGTWKISICKDRDGLICFENGWPIFVHQHGLNIGDVVLFEHTGELHFNAFFFDPSACEKEFFVEVKKEHEEEPEPVNADYHSRNKEREPVKKGSGISYHSYNEHFIVTMTPYHAYKTGKVTVPAEFSRSNNFWEIGSVTLRDPRRKAWPVKLLFQRSGQLRCRMERGWHDFYVSNKLKEGDVCVFDLNRHSKQPTTVLMDVQIFRAPL</sequence>
<keyword evidence="4" id="KW-0238">DNA-binding</keyword>
<dbReference type="EMBL" id="WHWC01000002">
    <property type="protein sequence ID" value="KAG8388753.1"/>
    <property type="molecule type" value="Genomic_DNA"/>
</dbReference>
<dbReference type="Gene3D" id="2.40.330.10">
    <property type="entry name" value="DNA-binding pseudobarrel domain"/>
    <property type="match status" value="2"/>
</dbReference>
<dbReference type="Pfam" id="PF02362">
    <property type="entry name" value="B3"/>
    <property type="match status" value="2"/>
</dbReference>
<evidence type="ECO:0000256" key="3">
    <source>
        <dbReference type="ARBA" id="ARBA00023015"/>
    </source>
</evidence>
<keyword evidence="9" id="KW-1185">Reference proteome</keyword>
<dbReference type="SUPFAM" id="SSF101936">
    <property type="entry name" value="DNA-binding pseudobarrel domain"/>
    <property type="match status" value="2"/>
</dbReference>
<dbReference type="AlphaFoldDB" id="A0AAV6Y2N2"/>
<dbReference type="PROSITE" id="PS50863">
    <property type="entry name" value="B3"/>
    <property type="match status" value="2"/>
</dbReference>